<keyword evidence="2" id="KW-1133">Transmembrane helix</keyword>
<evidence type="ECO:0000256" key="1">
    <source>
        <dbReference type="SAM" id="MobiDB-lite"/>
    </source>
</evidence>
<keyword evidence="2" id="KW-0472">Membrane</keyword>
<organism evidence="3 4">
    <name type="scientific">Saccharothrix syringae</name>
    <name type="common">Nocardiopsis syringae</name>
    <dbReference type="NCBI Taxonomy" id="103733"/>
    <lineage>
        <taxon>Bacteria</taxon>
        <taxon>Bacillati</taxon>
        <taxon>Actinomycetota</taxon>
        <taxon>Actinomycetes</taxon>
        <taxon>Pseudonocardiales</taxon>
        <taxon>Pseudonocardiaceae</taxon>
        <taxon>Saccharothrix</taxon>
    </lineage>
</organism>
<gene>
    <name evidence="3" type="ORF">EKG83_08760</name>
</gene>
<sequence>MNLPESHPDDRQIAYNGPVPDDTTADARSRVKPDWPTCSHDEGRCIGRRVAEYEYCLAHLPPDELDGLLQSVEPGADLDLRGTDLTGAVFDRLLVRMIEEPDSPDPSTLIGIADLRYCDIPAVKRFRRAQFADDARFDGATFTGEARFDGATFTGEARFDGATFTGEAVFVNVTFTGDAVFDGVKFANEAIFEQVEFVGRGIFADAHFVDVAAFIGVAFTGNPWFESARFDGDAFFDSAHFADGASFDNATFAGDTEFGGAEFEGNVHFDKVAFTGSIQFAGTTFAHVVTFVGATFALVDVFGPVVAEVISLNRASFAKRVAVKVEASLLSAEDVRFDDGVELRIRHARVWLRRAFFGAASSVSGIAVPFAVTFGQQTQEVGAEPERIEAWTIAARQESVPKKQHDQNRDEAWVPQVLSLQEADVSQVTLTDVDLRWCRFAGAHQLDKLRLEGRSPFHRPPGRWLTGWAWPPVWRWSGRRVLAEEHPWRASRRKSAGWSPTVPLPNYLAEQIPDGGQVPAVGPERLAVLYRSLRKALEDAKNEPGAGDFYYGEMDARRHASSTGTGERLVLVVYWLLSGYGQRAGRAFAALALLVGVLFTGLTYYGLPDTSTPAAPLTGTVRTPTGQPQQVTIETTAPAKLPPPDRRWTAERMDKAARIALGSVVFRDTDQKLTTAGSWILMAGRAFGPLLLALAALAIRARVKR</sequence>
<dbReference type="OrthoDB" id="3602494at2"/>
<protein>
    <submittedName>
        <fullName evidence="3">Pentapeptide repeat-containing protein</fullName>
    </submittedName>
</protein>
<evidence type="ECO:0000313" key="3">
    <source>
        <dbReference type="EMBL" id="QFZ17560.1"/>
    </source>
</evidence>
<feature type="transmembrane region" description="Helical" evidence="2">
    <location>
        <begin position="587"/>
        <end position="607"/>
    </location>
</feature>
<dbReference type="AlphaFoldDB" id="A0A5Q0GVS4"/>
<reference evidence="4" key="1">
    <citation type="journal article" date="2021" name="Curr. Microbiol.">
        <title>Complete genome of nocamycin-producing strain Saccharothrix syringae NRRL B-16468 reveals the biosynthetic potential for secondary metabolites.</title>
        <authorList>
            <person name="Mo X."/>
            <person name="Yang S."/>
        </authorList>
    </citation>
    <scope>NUCLEOTIDE SEQUENCE [LARGE SCALE GENOMIC DNA]</scope>
    <source>
        <strain evidence="4">ATCC 51364 / DSM 43886 / JCM 6844 / KCTC 9398 / NBRC 14523 / NRRL B-16468 / INA 2240</strain>
    </source>
</reference>
<feature type="transmembrane region" description="Helical" evidence="2">
    <location>
        <begin position="285"/>
        <end position="310"/>
    </location>
</feature>
<dbReference type="InterPro" id="IPR001646">
    <property type="entry name" value="5peptide_repeat"/>
</dbReference>
<accession>A0A5Q0GVS4</accession>
<evidence type="ECO:0000313" key="4">
    <source>
        <dbReference type="Proteomes" id="UP000325787"/>
    </source>
</evidence>
<dbReference type="KEGG" id="ssyi:EKG83_08760"/>
<evidence type="ECO:0000256" key="2">
    <source>
        <dbReference type="SAM" id="Phobius"/>
    </source>
</evidence>
<feature type="transmembrane region" description="Helical" evidence="2">
    <location>
        <begin position="676"/>
        <end position="699"/>
    </location>
</feature>
<dbReference type="Proteomes" id="UP000325787">
    <property type="component" value="Chromosome"/>
</dbReference>
<feature type="region of interest" description="Disordered" evidence="1">
    <location>
        <begin position="1"/>
        <end position="31"/>
    </location>
</feature>
<keyword evidence="4" id="KW-1185">Reference proteome</keyword>
<keyword evidence="2" id="KW-0812">Transmembrane</keyword>
<dbReference type="RefSeq" id="WP_084716445.1">
    <property type="nucleotide sequence ID" value="NZ_CP034550.1"/>
</dbReference>
<feature type="compositionally biased region" description="Basic and acidic residues" evidence="1">
    <location>
        <begin position="1"/>
        <end position="12"/>
    </location>
</feature>
<name>A0A5Q0GVS4_SACSY</name>
<dbReference type="EMBL" id="CP034550">
    <property type="protein sequence ID" value="QFZ17560.1"/>
    <property type="molecule type" value="Genomic_DNA"/>
</dbReference>
<dbReference type="Pfam" id="PF13576">
    <property type="entry name" value="Pentapeptide_3"/>
    <property type="match status" value="2"/>
</dbReference>
<dbReference type="Gene3D" id="2.160.20.80">
    <property type="entry name" value="E3 ubiquitin-protein ligase SopA"/>
    <property type="match status" value="1"/>
</dbReference>
<proteinExistence type="predicted"/>